<keyword evidence="1" id="KW-0472">Membrane</keyword>
<dbReference type="AlphaFoldDB" id="E6PSN9"/>
<comment type="caution">
    <text evidence="2">The sequence shown here is derived from an EMBL/GenBank/DDBJ whole genome shotgun (WGS) entry which is preliminary data.</text>
</comment>
<proteinExistence type="predicted"/>
<feature type="transmembrane region" description="Helical" evidence="1">
    <location>
        <begin position="30"/>
        <end position="63"/>
    </location>
</feature>
<accession>E6PSN9</accession>
<keyword evidence="1" id="KW-0812">Transmembrane</keyword>
<reference evidence="2" key="1">
    <citation type="submission" date="2009-10" db="EMBL/GenBank/DDBJ databases">
        <title>Diversity of trophic interactions inside an arsenic-rich microbial ecosystem.</title>
        <authorList>
            <person name="Bertin P.N."/>
            <person name="Heinrich-Salmeron A."/>
            <person name="Pelletier E."/>
            <person name="Goulhen-Chollet F."/>
            <person name="Arsene-Ploetze F."/>
            <person name="Gallien S."/>
            <person name="Calteau A."/>
            <person name="Vallenet D."/>
            <person name="Casiot C."/>
            <person name="Chane-Woon-Ming B."/>
            <person name="Giloteaux L."/>
            <person name="Barakat M."/>
            <person name="Bonnefoy V."/>
            <person name="Bruneel O."/>
            <person name="Chandler M."/>
            <person name="Cleiss J."/>
            <person name="Duran R."/>
            <person name="Elbaz-Poulichet F."/>
            <person name="Fonknechten N."/>
            <person name="Lauga B."/>
            <person name="Mornico D."/>
            <person name="Ortet P."/>
            <person name="Schaeffer C."/>
            <person name="Siguier P."/>
            <person name="Alexander Thil Smith A."/>
            <person name="Van Dorsselaer A."/>
            <person name="Weissenbach J."/>
            <person name="Medigue C."/>
            <person name="Le Paslier D."/>
        </authorList>
    </citation>
    <scope>NUCLEOTIDE SEQUENCE</scope>
</reference>
<protein>
    <submittedName>
        <fullName evidence="2">Uncharacterized protein</fullName>
    </submittedName>
</protein>
<gene>
    <name evidence="2" type="ORF">CARN2_3422</name>
</gene>
<name>E6PSN9_9ZZZZ</name>
<evidence type="ECO:0000256" key="1">
    <source>
        <dbReference type="SAM" id="Phobius"/>
    </source>
</evidence>
<sequence>MSYRTITPAQFLADARAWDIKRRAMRRAAFFSGIFNIFMAVFSIAFIVLTCAVIAGPGVLAIASFFGIPLH</sequence>
<dbReference type="EMBL" id="CABM01000048">
    <property type="protein sequence ID" value="CBH97946.1"/>
    <property type="molecule type" value="Genomic_DNA"/>
</dbReference>
<keyword evidence="1" id="KW-1133">Transmembrane helix</keyword>
<organism evidence="2">
    <name type="scientific">mine drainage metagenome</name>
    <dbReference type="NCBI Taxonomy" id="410659"/>
    <lineage>
        <taxon>unclassified sequences</taxon>
        <taxon>metagenomes</taxon>
        <taxon>ecological metagenomes</taxon>
    </lineage>
</organism>
<evidence type="ECO:0000313" key="2">
    <source>
        <dbReference type="EMBL" id="CBH97946.1"/>
    </source>
</evidence>